<accession>A0A8J9YUQ4</accession>
<dbReference type="Proteomes" id="UP000838412">
    <property type="component" value="Chromosome 12"/>
</dbReference>
<evidence type="ECO:0000313" key="2">
    <source>
        <dbReference type="Proteomes" id="UP000838412"/>
    </source>
</evidence>
<dbReference type="AlphaFoldDB" id="A0A8J9YUQ4"/>
<name>A0A8J9YUQ4_BRALA</name>
<evidence type="ECO:0000313" key="1">
    <source>
        <dbReference type="EMBL" id="CAH1242081.1"/>
    </source>
</evidence>
<reference evidence="1" key="1">
    <citation type="submission" date="2022-01" db="EMBL/GenBank/DDBJ databases">
        <authorList>
            <person name="Braso-Vives M."/>
        </authorList>
    </citation>
    <scope>NUCLEOTIDE SEQUENCE</scope>
</reference>
<keyword evidence="2" id="KW-1185">Reference proteome</keyword>
<dbReference type="EMBL" id="OV696697">
    <property type="protein sequence ID" value="CAH1242081.1"/>
    <property type="molecule type" value="Genomic_DNA"/>
</dbReference>
<gene>
    <name evidence="1" type="primary">Hypp6457</name>
    <name evidence="1" type="ORF">BLAG_LOCUS5423</name>
</gene>
<organism evidence="1 2">
    <name type="scientific">Branchiostoma lanceolatum</name>
    <name type="common">Common lancelet</name>
    <name type="synonym">Amphioxus lanceolatum</name>
    <dbReference type="NCBI Taxonomy" id="7740"/>
    <lineage>
        <taxon>Eukaryota</taxon>
        <taxon>Metazoa</taxon>
        <taxon>Chordata</taxon>
        <taxon>Cephalochordata</taxon>
        <taxon>Leptocardii</taxon>
        <taxon>Amphioxiformes</taxon>
        <taxon>Branchiostomatidae</taxon>
        <taxon>Branchiostoma</taxon>
    </lineage>
</organism>
<sequence>MVSRVQGVPGSSRNTALTKAVLRCFRQVVLLQSSCVRLIVSYFKVYLAIGVEDNGSFLRLFGFDLPLRRAEPFQDTAGPTDNYNLPARGI</sequence>
<protein>
    <submittedName>
        <fullName evidence="1">Hypp6457 protein</fullName>
    </submittedName>
</protein>
<proteinExistence type="predicted"/>